<feature type="binding site" evidence="13">
    <location>
        <position position="650"/>
    </location>
    <ligand>
        <name>NADP(+)</name>
        <dbReference type="ChEBI" id="CHEBI:58349"/>
    </ligand>
</feature>
<dbReference type="NCBIfam" id="TIGR00178">
    <property type="entry name" value="monomer_idh"/>
    <property type="match status" value="1"/>
</dbReference>
<keyword evidence="2 9" id="KW-0816">Tricarboxylic acid cycle</keyword>
<feature type="binding site" evidence="13">
    <location>
        <begin position="601"/>
        <end position="603"/>
    </location>
    <ligand>
        <name>NADP(+)</name>
        <dbReference type="ChEBI" id="CHEBI:58349"/>
    </ligand>
</feature>
<accession>A0A0K2G8E9</accession>
<evidence type="ECO:0000256" key="12">
    <source>
        <dbReference type="PIRSR" id="PIRSR009407-3"/>
    </source>
</evidence>
<evidence type="ECO:0000256" key="10">
    <source>
        <dbReference type="PIRSR" id="PIRSR009407-1"/>
    </source>
</evidence>
<feature type="binding site" evidence="13">
    <location>
        <begin position="585"/>
        <end position="586"/>
    </location>
    <ligand>
        <name>NADP(+)</name>
        <dbReference type="ChEBI" id="CHEBI:58349"/>
    </ligand>
</feature>
<dbReference type="PATRIC" id="fig|42253.5.peg.686"/>
<keyword evidence="4 12" id="KW-0460">Magnesium</keyword>
<keyword evidence="1 9" id="KW-0329">Glyoxylate bypass</keyword>
<evidence type="ECO:0000256" key="3">
    <source>
        <dbReference type="ARBA" id="ARBA00022723"/>
    </source>
</evidence>
<feature type="binding site" evidence="11">
    <location>
        <position position="548"/>
    </location>
    <ligand>
        <name>D-threo-isocitrate</name>
        <dbReference type="ChEBI" id="CHEBI:15562"/>
    </ligand>
</feature>
<dbReference type="GO" id="GO:0046872">
    <property type="term" value="F:metal ion binding"/>
    <property type="evidence" value="ECO:0007669"/>
    <property type="project" value="UniProtKB-KW"/>
</dbReference>
<reference evidence="14 15" key="1">
    <citation type="journal article" date="2015" name="Proc. Natl. Acad. Sci. U.S.A.">
        <title>Expanded metabolic versatility of ubiquitous nitrite-oxidizing bacteria from the genus Nitrospira.</title>
        <authorList>
            <person name="Koch H."/>
            <person name="Lucker S."/>
            <person name="Albertsen M."/>
            <person name="Kitzinger K."/>
            <person name="Herbold C."/>
            <person name="Spieck E."/>
            <person name="Nielsen P.H."/>
            <person name="Wagner M."/>
            <person name="Daims H."/>
        </authorList>
    </citation>
    <scope>NUCLEOTIDE SEQUENCE [LARGE SCALE GENOMIC DNA]</scope>
    <source>
        <strain evidence="14 15">NSP M-1</strain>
    </source>
</reference>
<sequence length="743" mass="81550">MAKADKIIYTKTDEAPMLATYSFLPIINAFSKAAGVTVELRDISLAGRVLAVFPEYLTPEQKQPDALAELGELAKTPEANIIKLPNISASIPQLVATIKELQSQGYKLPDYPENPKDDKEREIKARYDKVKGSAVNPVLREGNSDRRAPLSVKNYAKKHPHKMSPWSLDSKTHVAHMKGGDFRSNEKSLTVPAATTAKIEFVGADGKTTVLKDKIALQAGEVIDATFMSKNALRKFLEEQIEEAKKQGVLFSLHMKATMMKISDPKIFGHAVTVYYKDVFEKHGETLKKLGVDPDNGIGDLYAKIKSLPEDQRKAIEADIQEVYKKRPPMAMVNSDKGITNLHVPSDVIIDASMPPVIRDGGKMWGPDGKLADTKCVIPDASYAPVYHEVVEFCKKHGAFDPRTMGSVPNVGLMAQAAEEYGSHDKTFKASGNGTIRVVDASGKTLLEHNVEEGDIWRMCQVKDAPIQDWVKLAVNRAKATGAPAVFWLNKDRAHDAELIKKVNAYLPKHDTTGLDIRIMAPADACRFSLERMKEGKDTISVTGNVLRDYLTDLFPILEIGTSAKMLSIVPLLNGGGLFETGAGGSAPKHVQQFQEEGYLRWDSLGEFLALAASLEHLAKAGNNQVAKILADTLDQANAKFLESNKSPARKVGEIDNRGSHFYLALYWAQALAQQTQDPKLAERFKKIAKDLADNEAQINSELLAAQGKPQDIGGYYHPDDAKASKAMRPSVTLNRIIDSIAA</sequence>
<dbReference type="OrthoDB" id="9807643at2"/>
<feature type="binding site" evidence="12">
    <location>
        <position position="553"/>
    </location>
    <ligand>
        <name>Mg(2+)</name>
        <dbReference type="ChEBI" id="CHEBI:18420"/>
    </ligand>
</feature>
<feature type="site" description="Critical for catalysis" evidence="10">
    <location>
        <position position="421"/>
    </location>
</feature>
<evidence type="ECO:0000256" key="1">
    <source>
        <dbReference type="ARBA" id="ARBA00022435"/>
    </source>
</evidence>
<organism evidence="14 15">
    <name type="scientific">Nitrospira moscoviensis</name>
    <dbReference type="NCBI Taxonomy" id="42253"/>
    <lineage>
        <taxon>Bacteria</taxon>
        <taxon>Pseudomonadati</taxon>
        <taxon>Nitrospirota</taxon>
        <taxon>Nitrospiria</taxon>
        <taxon>Nitrospirales</taxon>
        <taxon>Nitrospiraceae</taxon>
        <taxon>Nitrospira</taxon>
    </lineage>
</organism>
<name>A0A0K2G8E9_NITMO</name>
<dbReference type="EC" id="1.1.1.42" evidence="9"/>
<dbReference type="AlphaFoldDB" id="A0A0K2G8E9"/>
<feature type="binding site" evidence="11">
    <location>
        <begin position="133"/>
        <end position="140"/>
    </location>
    <ligand>
        <name>substrate</name>
    </ligand>
</feature>
<evidence type="ECO:0000256" key="9">
    <source>
        <dbReference type="PIRNR" id="PIRNR009407"/>
    </source>
</evidence>
<feature type="binding site" evidence="12">
    <location>
        <position position="549"/>
    </location>
    <ligand>
        <name>Mg(2+)</name>
        <dbReference type="ChEBI" id="CHEBI:18420"/>
    </ligand>
</feature>
<feature type="binding site" evidence="11">
    <location>
        <position position="146"/>
    </location>
    <ligand>
        <name>D-threo-isocitrate</name>
        <dbReference type="ChEBI" id="CHEBI:15562"/>
    </ligand>
</feature>
<proteinExistence type="inferred from homology"/>
<dbReference type="PIRSF" id="PIRSF009407">
    <property type="entry name" value="IDH_monmr"/>
    <property type="match status" value="1"/>
</dbReference>
<gene>
    <name evidence="14" type="primary">idh</name>
    <name evidence="14" type="ORF">NITMOv2_0693</name>
</gene>
<evidence type="ECO:0000256" key="5">
    <source>
        <dbReference type="ARBA" id="ARBA00022857"/>
    </source>
</evidence>
<evidence type="ECO:0000313" key="15">
    <source>
        <dbReference type="Proteomes" id="UP000069205"/>
    </source>
</evidence>
<dbReference type="KEGG" id="nmv:NITMOv2_0693"/>
<evidence type="ECO:0000256" key="13">
    <source>
        <dbReference type="PIRSR" id="PIRSR009407-4"/>
    </source>
</evidence>
<dbReference type="PANTHER" id="PTHR36999:SF1">
    <property type="entry name" value="ISOCITRATE DEHYDROGENASE (NADP(+))"/>
    <property type="match status" value="1"/>
</dbReference>
<feature type="binding site" evidence="13">
    <location>
        <position position="136"/>
    </location>
    <ligand>
        <name>NADP(+)</name>
        <dbReference type="ChEBI" id="CHEBI:58349"/>
    </ligand>
</feature>
<evidence type="ECO:0000313" key="14">
    <source>
        <dbReference type="EMBL" id="ALA57129.1"/>
    </source>
</evidence>
<comment type="similarity">
    <text evidence="8 9">Belongs to the monomeric-type IDH family.</text>
</comment>
<dbReference type="InterPro" id="IPR004436">
    <property type="entry name" value="Isocitrate_DH_NADP_mono"/>
</dbReference>
<feature type="binding site" evidence="13">
    <location>
        <begin position="83"/>
        <end position="88"/>
    </location>
    <ligand>
        <name>NADP(+)</name>
        <dbReference type="ChEBI" id="CHEBI:58349"/>
    </ligand>
</feature>
<dbReference type="GO" id="GO:0006097">
    <property type="term" value="P:glyoxylate cycle"/>
    <property type="evidence" value="ECO:0007669"/>
    <property type="project" value="UniProtKB-KW"/>
</dbReference>
<evidence type="ECO:0000256" key="11">
    <source>
        <dbReference type="PIRSR" id="PIRSR009407-2"/>
    </source>
</evidence>
<comment type="cofactor">
    <cofactor evidence="12">
        <name>Mg(2+)</name>
        <dbReference type="ChEBI" id="CHEBI:18420"/>
    </cofactor>
    <cofactor evidence="12">
        <name>Mn(2+)</name>
        <dbReference type="ChEBI" id="CHEBI:29035"/>
    </cofactor>
    <text evidence="12">Binds 1 Mg(2+) or Mn(2+) ion per subunit.</text>
</comment>
<keyword evidence="5 9" id="KW-0521">NADP</keyword>
<keyword evidence="6 9" id="KW-0560">Oxidoreductase</keyword>
<evidence type="ECO:0000256" key="7">
    <source>
        <dbReference type="ARBA" id="ARBA00023554"/>
    </source>
</evidence>
<dbReference type="Gene3D" id="3.40.718.10">
    <property type="entry name" value="Isopropylmalate Dehydrogenase"/>
    <property type="match status" value="2"/>
</dbReference>
<evidence type="ECO:0000256" key="8">
    <source>
        <dbReference type="ARBA" id="ARBA00046318"/>
    </source>
</evidence>
<dbReference type="Proteomes" id="UP000069205">
    <property type="component" value="Chromosome"/>
</dbReference>
<evidence type="ECO:0000256" key="4">
    <source>
        <dbReference type="ARBA" id="ARBA00022842"/>
    </source>
</evidence>
<evidence type="ECO:0000256" key="2">
    <source>
        <dbReference type="ARBA" id="ARBA00022532"/>
    </source>
</evidence>
<comment type="catalytic activity">
    <reaction evidence="7 9">
        <text>D-threo-isocitrate + NADP(+) = 2-oxoglutarate + CO2 + NADPH</text>
        <dbReference type="Rhea" id="RHEA:19629"/>
        <dbReference type="ChEBI" id="CHEBI:15562"/>
        <dbReference type="ChEBI" id="CHEBI:16526"/>
        <dbReference type="ChEBI" id="CHEBI:16810"/>
        <dbReference type="ChEBI" id="CHEBI:57783"/>
        <dbReference type="ChEBI" id="CHEBI:58349"/>
        <dbReference type="EC" id="1.1.1.42"/>
    </reaction>
</comment>
<feature type="binding site" evidence="13">
    <location>
        <position position="590"/>
    </location>
    <ligand>
        <name>NADP(+)</name>
        <dbReference type="ChEBI" id="CHEBI:58349"/>
    </ligand>
</feature>
<dbReference type="GO" id="GO:0004450">
    <property type="term" value="F:isocitrate dehydrogenase (NADP+) activity"/>
    <property type="evidence" value="ECO:0007669"/>
    <property type="project" value="UniProtKB-EC"/>
</dbReference>
<dbReference type="PANTHER" id="PTHR36999">
    <property type="entry name" value="ISOCITRATE DEHYDROGENASE [NADP]"/>
    <property type="match status" value="1"/>
</dbReference>
<evidence type="ECO:0000256" key="6">
    <source>
        <dbReference type="ARBA" id="ARBA00023002"/>
    </source>
</evidence>
<dbReference type="Pfam" id="PF03971">
    <property type="entry name" value="IDH"/>
    <property type="match status" value="1"/>
</dbReference>
<feature type="binding site" evidence="12">
    <location>
        <position position="351"/>
    </location>
    <ligand>
        <name>Mg(2+)</name>
        <dbReference type="ChEBI" id="CHEBI:18420"/>
    </ligand>
</feature>
<feature type="site" description="Critical for catalysis" evidence="10">
    <location>
        <position position="256"/>
    </location>
</feature>
<protein>
    <recommendedName>
        <fullName evidence="9">Isocitrate dehydrogenase [NADP]</fullName>
        <ecNumber evidence="9">1.1.1.42</ecNumber>
    </recommendedName>
    <alternativeName>
        <fullName evidence="9">Oxalosuccinate decarboxylase</fullName>
    </alternativeName>
</protein>
<dbReference type="GO" id="GO:0006099">
    <property type="term" value="P:tricarboxylic acid cycle"/>
    <property type="evidence" value="ECO:0007669"/>
    <property type="project" value="UniProtKB-KW"/>
</dbReference>
<dbReference type="RefSeq" id="WP_053378519.1">
    <property type="nucleotide sequence ID" value="NZ_CP011801.1"/>
</dbReference>
<dbReference type="STRING" id="42253.NITMOv2_0693"/>
<keyword evidence="15" id="KW-1185">Reference proteome</keyword>
<dbReference type="SUPFAM" id="SSF53659">
    <property type="entry name" value="Isocitrate/Isopropylmalate dehydrogenase-like"/>
    <property type="match status" value="1"/>
</dbReference>
<keyword evidence="3 12" id="KW-0479">Metal-binding</keyword>
<dbReference type="EMBL" id="CP011801">
    <property type="protein sequence ID" value="ALA57129.1"/>
    <property type="molecule type" value="Genomic_DNA"/>
</dbReference>